<dbReference type="EMBL" id="LR797319">
    <property type="protein sequence ID" value="CAB4202764.1"/>
    <property type="molecule type" value="Genomic_DNA"/>
</dbReference>
<evidence type="ECO:0000313" key="4">
    <source>
        <dbReference type="EMBL" id="CAB4184264.1"/>
    </source>
</evidence>
<dbReference type="EMBL" id="LR796966">
    <property type="protein sequence ID" value="CAB4178588.1"/>
    <property type="molecule type" value="Genomic_DNA"/>
</dbReference>
<evidence type="ECO:0000313" key="2">
    <source>
        <dbReference type="EMBL" id="CAB4172657.1"/>
    </source>
</evidence>
<dbReference type="InterPro" id="IPR007731">
    <property type="entry name" value="DUF669"/>
</dbReference>
<protein>
    <recommendedName>
        <fullName evidence="8">DUF669 domain-containing protein</fullName>
    </recommendedName>
</protein>
<reference evidence="7" key="1">
    <citation type="submission" date="2020-05" db="EMBL/GenBank/DDBJ databases">
        <authorList>
            <person name="Chiriac C."/>
            <person name="Salcher M."/>
            <person name="Ghai R."/>
            <person name="Kavagutti S V."/>
        </authorList>
    </citation>
    <scope>NUCLEOTIDE SEQUENCE</scope>
</reference>
<dbReference type="Pfam" id="PF05037">
    <property type="entry name" value="DUF669"/>
    <property type="match status" value="1"/>
</dbReference>
<evidence type="ECO:0000313" key="5">
    <source>
        <dbReference type="EMBL" id="CAB4202764.1"/>
    </source>
</evidence>
<evidence type="ECO:0000313" key="3">
    <source>
        <dbReference type="EMBL" id="CAB4178588.1"/>
    </source>
</evidence>
<evidence type="ECO:0000256" key="1">
    <source>
        <dbReference type="SAM" id="MobiDB-lite"/>
    </source>
</evidence>
<evidence type="ECO:0008006" key="8">
    <source>
        <dbReference type="Google" id="ProtNLM"/>
    </source>
</evidence>
<dbReference type="EMBL" id="LR797054">
    <property type="protein sequence ID" value="CAB4184264.1"/>
    <property type="molecule type" value="Genomic_DNA"/>
</dbReference>
<feature type="region of interest" description="Disordered" evidence="1">
    <location>
        <begin position="141"/>
        <end position="161"/>
    </location>
</feature>
<evidence type="ECO:0000313" key="6">
    <source>
        <dbReference type="EMBL" id="CAB4215055.1"/>
    </source>
</evidence>
<sequence>MSYFDEPFQISSMPVQEDRDFSPLPEGEYLVEIKTAEIKATKSGTGKYINVRMDVIEGKYAKRVLFSIINIKNDSDVAEKIGRSQLGEIMRSNNIGTLQDTDQLIGATMMVRVVIGEYKGEAKNEIKGYRSAGGVIQKVAASSEPTSAPVAAGKAPPWAKK</sequence>
<dbReference type="EMBL" id="LR798407">
    <property type="protein sequence ID" value="CAB5230145.1"/>
    <property type="molecule type" value="Genomic_DNA"/>
</dbReference>
<organism evidence="7">
    <name type="scientific">uncultured Caudovirales phage</name>
    <dbReference type="NCBI Taxonomy" id="2100421"/>
    <lineage>
        <taxon>Viruses</taxon>
        <taxon>Duplodnaviria</taxon>
        <taxon>Heunggongvirae</taxon>
        <taxon>Uroviricota</taxon>
        <taxon>Caudoviricetes</taxon>
        <taxon>Peduoviridae</taxon>
        <taxon>Maltschvirus</taxon>
        <taxon>Maltschvirus maltsch</taxon>
    </lineage>
</organism>
<accession>A0A6J7XKW7</accession>
<gene>
    <name evidence="3" type="ORF">UFOVP1018_44</name>
    <name evidence="4" type="ORF">UFOVP1105_45</name>
    <name evidence="5" type="ORF">UFOVP1372_35</name>
    <name evidence="6" type="ORF">UFOVP1470_46</name>
    <name evidence="7" type="ORF">UFOVP1557_35</name>
    <name evidence="2" type="ORF">UFOVP939_32</name>
</gene>
<proteinExistence type="predicted"/>
<dbReference type="EMBL" id="LR797419">
    <property type="protein sequence ID" value="CAB4215055.1"/>
    <property type="molecule type" value="Genomic_DNA"/>
</dbReference>
<evidence type="ECO:0000313" key="7">
    <source>
        <dbReference type="EMBL" id="CAB5230145.1"/>
    </source>
</evidence>
<dbReference type="EMBL" id="LR796887">
    <property type="protein sequence ID" value="CAB4172657.1"/>
    <property type="molecule type" value="Genomic_DNA"/>
</dbReference>
<name>A0A6J7XKW7_9CAUD</name>